<dbReference type="Pfam" id="PF02018">
    <property type="entry name" value="CBM_4_9"/>
    <property type="match status" value="1"/>
</dbReference>
<feature type="domain" description="Ice-binding protein C-terminal" evidence="4">
    <location>
        <begin position="178"/>
        <end position="202"/>
    </location>
</feature>
<evidence type="ECO:0000313" key="5">
    <source>
        <dbReference type="EMBL" id="MDC8770206.1"/>
    </source>
</evidence>
<gene>
    <name evidence="5" type="ORF">PRZ03_01390</name>
</gene>
<evidence type="ECO:0000259" key="3">
    <source>
        <dbReference type="Pfam" id="PF02018"/>
    </source>
</evidence>
<protein>
    <submittedName>
        <fullName evidence="5">FxDxF family PEP-CTERM protein</fullName>
    </submittedName>
</protein>
<evidence type="ECO:0000256" key="1">
    <source>
        <dbReference type="ARBA" id="ARBA00022801"/>
    </source>
</evidence>
<feature type="domain" description="CBM-cenC" evidence="3">
    <location>
        <begin position="21"/>
        <end position="159"/>
    </location>
</feature>
<organism evidence="5 6">
    <name type="scientific">Roseateles albus</name>
    <dbReference type="NCBI Taxonomy" id="2987525"/>
    <lineage>
        <taxon>Bacteria</taxon>
        <taxon>Pseudomonadati</taxon>
        <taxon>Pseudomonadota</taxon>
        <taxon>Betaproteobacteria</taxon>
        <taxon>Burkholderiales</taxon>
        <taxon>Sphaerotilaceae</taxon>
        <taxon>Roseateles</taxon>
    </lineage>
</organism>
<dbReference type="RefSeq" id="WP_273598679.1">
    <property type="nucleotide sequence ID" value="NZ_JAQQXT010000001.1"/>
</dbReference>
<comment type="caution">
    <text evidence="5">The sequence shown here is derived from an EMBL/GenBank/DDBJ whole genome shotgun (WGS) entry which is preliminary data.</text>
</comment>
<evidence type="ECO:0000259" key="4">
    <source>
        <dbReference type="Pfam" id="PF07589"/>
    </source>
</evidence>
<evidence type="ECO:0000256" key="2">
    <source>
        <dbReference type="SAM" id="SignalP"/>
    </source>
</evidence>
<dbReference type="Pfam" id="PF07589">
    <property type="entry name" value="PEP-CTERM"/>
    <property type="match status" value="1"/>
</dbReference>
<feature type="signal peptide" evidence="2">
    <location>
        <begin position="1"/>
        <end position="18"/>
    </location>
</feature>
<keyword evidence="2" id="KW-0732">Signal</keyword>
<reference evidence="5 6" key="1">
    <citation type="submission" date="2022-10" db="EMBL/GenBank/DDBJ databases">
        <title>Paucibacter sp. hw1 Genome sequencing.</title>
        <authorList>
            <person name="Park S."/>
        </authorList>
    </citation>
    <scope>NUCLEOTIDE SEQUENCE [LARGE SCALE GENOMIC DNA]</scope>
    <source>
        <strain evidence="6">hw1</strain>
    </source>
</reference>
<proteinExistence type="predicted"/>
<dbReference type="InterPro" id="IPR013424">
    <property type="entry name" value="Ice-binding_C"/>
</dbReference>
<dbReference type="EMBL" id="JAQQXT010000001">
    <property type="protein sequence ID" value="MDC8770206.1"/>
    <property type="molecule type" value="Genomic_DNA"/>
</dbReference>
<dbReference type="InterPro" id="IPR003305">
    <property type="entry name" value="CenC_carb-bd"/>
</dbReference>
<keyword evidence="1" id="KW-0378">Hydrolase</keyword>
<evidence type="ECO:0000313" key="6">
    <source>
        <dbReference type="Proteomes" id="UP001221189"/>
    </source>
</evidence>
<name>A0ABT5KBQ3_9BURK</name>
<sequence length="206" mass="22174">MKKLLIAALIAAPALAFADTNLIKNGSFEANVLATGSWNIYQNLDNWTGAPYSGSPRSGIELRNQVAGNTIFGSQYVELDTDKNSWMTQTFDTTANKTYELSFWVAQRDGQKGLASNGLSWSVNGLNFTEVAKDENKEWQKVTGSFVATAGTTTLTIKAIGNSDSYGTSLDLVSVTAAVPEPETYALMLAGLGAIGFVARRRSKQQ</sequence>
<feature type="chain" id="PRO_5047491552" evidence="2">
    <location>
        <begin position="19"/>
        <end position="206"/>
    </location>
</feature>
<dbReference type="Proteomes" id="UP001221189">
    <property type="component" value="Unassembled WGS sequence"/>
</dbReference>
<dbReference type="SUPFAM" id="SSF49785">
    <property type="entry name" value="Galactose-binding domain-like"/>
    <property type="match status" value="1"/>
</dbReference>
<dbReference type="Gene3D" id="2.60.120.260">
    <property type="entry name" value="Galactose-binding domain-like"/>
    <property type="match status" value="1"/>
</dbReference>
<dbReference type="NCBIfam" id="NF038126">
    <property type="entry name" value="PEP_CTERM_FxDxF"/>
    <property type="match status" value="1"/>
</dbReference>
<dbReference type="InterPro" id="IPR008979">
    <property type="entry name" value="Galactose-bd-like_sf"/>
</dbReference>
<keyword evidence="6" id="KW-1185">Reference proteome</keyword>
<accession>A0ABT5KBQ3</accession>
<dbReference type="NCBIfam" id="TIGR02595">
    <property type="entry name" value="PEP_CTERM"/>
    <property type="match status" value="1"/>
</dbReference>